<feature type="transmembrane region" description="Helical" evidence="2">
    <location>
        <begin position="971"/>
        <end position="991"/>
    </location>
</feature>
<feature type="transmembrane region" description="Helical" evidence="2">
    <location>
        <begin position="813"/>
        <end position="831"/>
    </location>
</feature>
<feature type="transmembrane region" description="Helical" evidence="2">
    <location>
        <begin position="291"/>
        <end position="308"/>
    </location>
</feature>
<feature type="transmembrane region" description="Helical" evidence="2">
    <location>
        <begin position="371"/>
        <end position="393"/>
    </location>
</feature>
<sequence>MPLMDDVAKLKEQLAELASQQQAQQADVAQQLAKFGQQLDALSHQVQAQYQGDATSDSHGNGNGDELSNTNTQVLSPTLDTSAHDIQQHSQLSEPIHNDQLQQKAHDTSSAWGNQVSDSTQSTPHLGPARQSALSAMITQLAEAIAEFSSAALAPLSGLTDQVKQFYQHYQTKGLGPVFLMTVAGIITLTLGFGYLLQYSINNWFSELAKALLGLGVANSIIAGGVFIRQKRAGMEDFGSGLVGLGLILNYLCLYFLGPYFTIIPDTVCFGLLLLNTLLGYGLSFKLDTKVVAIVALLGGSLAPLMLLDGGQAPLLYLPYLLLIGICSMVQSHKLAWPILIEVTALLHIACIQVLSVFIPLPFASIDWQTGLTLLAINGLFYLYSIASLLFVIKSALTPRLLAVPVALMIFILYTLIEWSHFAGELFAVNALLCSLLYWALKRDKDISALALAFAGSFAGFAALFLLSAELMGLVLLLEGLLLLWIGCKHRFSPIRAEAYVLLVLGIVSSFINLFDVLTQSHYQEQGMLSYQALLSISMLLTCALTYAAQKLISQYQTDLMKLEHLAVHFIRELFGVLYSVTILVICYFVSDEYWLNTLPLISLLLLYMSAKYTLRFNEVLAWLWQLPLLGLVSFAMLDANSLSFADQALNAKLARIELFVGLLLAYYWYKKHYANAKLIRLAYYVQLVCYIALPLLLLPKIMRSWPEYIAIYLWLSTIGSLAIAYFVRHKVLRYEAQILTVLAILITAAMCLAELWQGLVALAIGLFLLGFITLRFVQLPTEWQQITRLHWHISPYYLGLVIAVMSQTVTNLFYPSWAITALIMCGYFTLITERNNVIGQRFKHALAPSYSLAYFAIFACALLPIILHSDIPLSLNIDNLLINIAELGILILLGWYLMTARLAIRAHKKSLPATALKWAWHGLLTLSYMLWCYQFSTSIAAPMSAILLVVHASVVMFISLRALQANLVRVAALLFSLACIKVIVIDMASFELVQKIVAFIVIGVILLTVAYFYQKAKNNLQVQSLTS</sequence>
<feature type="transmembrane region" description="Helical" evidence="2">
    <location>
        <begin position="881"/>
        <end position="899"/>
    </location>
</feature>
<keyword evidence="2" id="KW-0812">Transmembrane</keyword>
<feature type="transmembrane region" description="Helical" evidence="2">
    <location>
        <begin position="314"/>
        <end position="332"/>
    </location>
</feature>
<dbReference type="RefSeq" id="WP_188922637.1">
    <property type="nucleotide sequence ID" value="NZ_BMQV01000048.1"/>
</dbReference>
<feature type="transmembrane region" description="Helical" evidence="2">
    <location>
        <begin position="790"/>
        <end position="807"/>
    </location>
</feature>
<name>A0ABQ2QAE4_9GAMM</name>
<feature type="compositionally biased region" description="Polar residues" evidence="1">
    <location>
        <begin position="98"/>
        <end position="124"/>
    </location>
</feature>
<dbReference type="Proteomes" id="UP000654367">
    <property type="component" value="Unassembled WGS sequence"/>
</dbReference>
<proteinExistence type="predicted"/>
<dbReference type="PANTHER" id="PTHR38434">
    <property type="entry name" value="BLL2549 PROTEIN"/>
    <property type="match status" value="1"/>
</dbReference>
<dbReference type="PANTHER" id="PTHR38434:SF1">
    <property type="entry name" value="BLL2549 PROTEIN"/>
    <property type="match status" value="1"/>
</dbReference>
<feature type="transmembrane region" description="Helical" evidence="2">
    <location>
        <begin position="339"/>
        <end position="359"/>
    </location>
</feature>
<dbReference type="Pfam" id="PF10101">
    <property type="entry name" value="DUF2339"/>
    <property type="match status" value="1"/>
</dbReference>
<feature type="transmembrane region" description="Helical" evidence="2">
    <location>
        <begin position="682"/>
        <end position="703"/>
    </location>
</feature>
<protein>
    <recommendedName>
        <fullName evidence="5">DUF2339 domain-containing protein</fullName>
    </recommendedName>
</protein>
<feature type="transmembrane region" description="Helical" evidence="2">
    <location>
        <begin position="570"/>
        <end position="591"/>
    </location>
</feature>
<feature type="transmembrane region" description="Helical" evidence="2">
    <location>
        <begin position="174"/>
        <end position="196"/>
    </location>
</feature>
<feature type="region of interest" description="Disordered" evidence="1">
    <location>
        <begin position="98"/>
        <end position="129"/>
    </location>
</feature>
<feature type="transmembrane region" description="Helical" evidence="2">
    <location>
        <begin position="240"/>
        <end position="257"/>
    </location>
</feature>
<dbReference type="InterPro" id="IPR019286">
    <property type="entry name" value="DUF2339_TM"/>
</dbReference>
<feature type="region of interest" description="Disordered" evidence="1">
    <location>
        <begin position="48"/>
        <end position="73"/>
    </location>
</feature>
<feature type="transmembrane region" description="Helical" evidence="2">
    <location>
        <begin position="500"/>
        <end position="518"/>
    </location>
</feature>
<keyword evidence="2" id="KW-1133">Transmembrane helix</keyword>
<feature type="transmembrane region" description="Helical" evidence="2">
    <location>
        <begin position="735"/>
        <end position="754"/>
    </location>
</feature>
<gene>
    <name evidence="3" type="ORF">GCM10009409_34090</name>
</gene>
<feature type="transmembrane region" description="Helical" evidence="2">
    <location>
        <begin position="997"/>
        <end position="1014"/>
    </location>
</feature>
<organism evidence="3 4">
    <name type="scientific">Shewanella saliphila</name>
    <dbReference type="NCBI Taxonomy" id="2282698"/>
    <lineage>
        <taxon>Bacteria</taxon>
        <taxon>Pseudomonadati</taxon>
        <taxon>Pseudomonadota</taxon>
        <taxon>Gammaproteobacteria</taxon>
        <taxon>Alteromonadales</taxon>
        <taxon>Shewanellaceae</taxon>
        <taxon>Shewanella</taxon>
    </lineage>
</organism>
<feature type="transmembrane region" description="Helical" evidence="2">
    <location>
        <begin position="620"/>
        <end position="638"/>
    </location>
</feature>
<feature type="transmembrane region" description="Helical" evidence="2">
    <location>
        <begin position="943"/>
        <end position="964"/>
    </location>
</feature>
<evidence type="ECO:0000313" key="4">
    <source>
        <dbReference type="Proteomes" id="UP000654367"/>
    </source>
</evidence>
<evidence type="ECO:0000256" key="1">
    <source>
        <dbReference type="SAM" id="MobiDB-lite"/>
    </source>
</evidence>
<feature type="transmembrane region" description="Helical" evidence="2">
    <location>
        <begin position="471"/>
        <end position="488"/>
    </location>
</feature>
<keyword evidence="2" id="KW-0472">Membrane</keyword>
<feature type="transmembrane region" description="Helical" evidence="2">
    <location>
        <begin position="852"/>
        <end position="869"/>
    </location>
</feature>
<feature type="transmembrane region" description="Helical" evidence="2">
    <location>
        <begin position="650"/>
        <end position="670"/>
    </location>
</feature>
<feature type="transmembrane region" description="Helical" evidence="2">
    <location>
        <begin position="709"/>
        <end position="728"/>
    </location>
</feature>
<accession>A0ABQ2QAE4</accession>
<feature type="transmembrane region" description="Helical" evidence="2">
    <location>
        <begin position="263"/>
        <end position="284"/>
    </location>
</feature>
<feature type="transmembrane region" description="Helical" evidence="2">
    <location>
        <begin position="597"/>
        <end position="615"/>
    </location>
</feature>
<feature type="transmembrane region" description="Helical" evidence="2">
    <location>
        <begin position="919"/>
        <end position="937"/>
    </location>
</feature>
<evidence type="ECO:0000313" key="3">
    <source>
        <dbReference type="EMBL" id="GGP65985.1"/>
    </source>
</evidence>
<dbReference type="EMBL" id="BMQV01000048">
    <property type="protein sequence ID" value="GGP65985.1"/>
    <property type="molecule type" value="Genomic_DNA"/>
</dbReference>
<feature type="transmembrane region" description="Helical" evidence="2">
    <location>
        <begin position="447"/>
        <end position="465"/>
    </location>
</feature>
<feature type="transmembrane region" description="Helical" evidence="2">
    <location>
        <begin position="530"/>
        <end position="549"/>
    </location>
</feature>
<feature type="transmembrane region" description="Helical" evidence="2">
    <location>
        <begin position="208"/>
        <end position="228"/>
    </location>
</feature>
<reference evidence="4" key="1">
    <citation type="journal article" date="2019" name="Int. J. Syst. Evol. Microbiol.">
        <title>The Global Catalogue of Microorganisms (GCM) 10K type strain sequencing project: providing services to taxonomists for standard genome sequencing and annotation.</title>
        <authorList>
            <consortium name="The Broad Institute Genomics Platform"/>
            <consortium name="The Broad Institute Genome Sequencing Center for Infectious Disease"/>
            <person name="Wu L."/>
            <person name="Ma J."/>
        </authorList>
    </citation>
    <scope>NUCLEOTIDE SEQUENCE [LARGE SCALE GENOMIC DNA]</scope>
    <source>
        <strain evidence="4">JCM 32304</strain>
    </source>
</reference>
<keyword evidence="4" id="KW-1185">Reference proteome</keyword>
<evidence type="ECO:0008006" key="5">
    <source>
        <dbReference type="Google" id="ProtNLM"/>
    </source>
</evidence>
<comment type="caution">
    <text evidence="3">The sequence shown here is derived from an EMBL/GenBank/DDBJ whole genome shotgun (WGS) entry which is preliminary data.</text>
</comment>
<feature type="transmembrane region" description="Helical" evidence="2">
    <location>
        <begin position="400"/>
        <end position="417"/>
    </location>
</feature>
<feature type="transmembrane region" description="Helical" evidence="2">
    <location>
        <begin position="760"/>
        <end position="778"/>
    </location>
</feature>
<feature type="transmembrane region" description="Helical" evidence="2">
    <location>
        <begin position="423"/>
        <end position="440"/>
    </location>
</feature>
<evidence type="ECO:0000256" key="2">
    <source>
        <dbReference type="SAM" id="Phobius"/>
    </source>
</evidence>